<name>A0A9P0F8I5_BEMTA</name>
<accession>A0A9P0F8I5</accession>
<dbReference type="AlphaFoldDB" id="A0A9P0F8I5"/>
<dbReference type="EMBL" id="OU963867">
    <property type="protein sequence ID" value="CAH0392376.1"/>
    <property type="molecule type" value="Genomic_DNA"/>
</dbReference>
<gene>
    <name evidence="3" type="ORF">BEMITA_LOCUS10902</name>
</gene>
<keyword evidence="2" id="KW-0732">Signal</keyword>
<evidence type="ECO:0000256" key="2">
    <source>
        <dbReference type="SAM" id="SignalP"/>
    </source>
</evidence>
<feature type="compositionally biased region" description="Low complexity" evidence="1">
    <location>
        <begin position="452"/>
        <end position="484"/>
    </location>
</feature>
<feature type="chain" id="PRO_5040146694" evidence="2">
    <location>
        <begin position="25"/>
        <end position="622"/>
    </location>
</feature>
<proteinExistence type="predicted"/>
<reference evidence="3" key="1">
    <citation type="submission" date="2021-12" db="EMBL/GenBank/DDBJ databases">
        <authorList>
            <person name="King R."/>
        </authorList>
    </citation>
    <scope>NUCLEOTIDE SEQUENCE</scope>
</reference>
<evidence type="ECO:0000313" key="3">
    <source>
        <dbReference type="EMBL" id="CAH0392376.1"/>
    </source>
</evidence>
<feature type="region of interest" description="Disordered" evidence="1">
    <location>
        <begin position="445"/>
        <end position="490"/>
    </location>
</feature>
<sequence>MISRTVTLVVLFTAISGSFKTVVTERNDTKQNQQHLIHLKDQGEDENPNSSFFKSQWVKNYGEREDFNVRNSQDAGYFDINRATDQPSHEFPELAVKPSVIVQPRILEEIYQICSENVATGDSQNDDVIIKCKSEIAPTKFADHMQDPEKIASFEGFDLECLVNLLSEKYGSSRSLKDGSQWLIDFTRRNSESNVKSINSPPGHAPRYLFGEVHQIACFIKAVSLFPSNLEHPTDGSHYKSVKLATANHETGLPTEDADQNLKRRLLQKAYSTLSNKANYEAGQGLAASVLQNAREGSRWLWEKSAPIRDTVSTEGRKYFDRAASGSKYYFNAASRRFRGSKSAQIQDNLSLGGRSFAETAPGVVNHLLSANERKSPSRNRSFSNSASEEKLIQALKKDNLFDCLLKAVRFIPGQALGLVTENITGTATKSWGYVRGVGNLIWRRGEKSPRRSPTSSPSRKPNGISSPSRSRSPTRNSSNTPPSLTDVVTGPVMQKTYDMVKQCFEFFEHDEEGKLILNQQYAAGTAETVLMKFPTTALMLGTAKAVTQNVRMTRDADGKFSDYNVDTRGLVTDLGMAVANASPIGKRLMGLSNTLSRLGTYGTLLNDVANRIASSEGNQPK</sequence>
<keyword evidence="4" id="KW-1185">Reference proteome</keyword>
<organism evidence="3 4">
    <name type="scientific">Bemisia tabaci</name>
    <name type="common">Sweetpotato whitefly</name>
    <name type="synonym">Aleurodes tabaci</name>
    <dbReference type="NCBI Taxonomy" id="7038"/>
    <lineage>
        <taxon>Eukaryota</taxon>
        <taxon>Metazoa</taxon>
        <taxon>Ecdysozoa</taxon>
        <taxon>Arthropoda</taxon>
        <taxon>Hexapoda</taxon>
        <taxon>Insecta</taxon>
        <taxon>Pterygota</taxon>
        <taxon>Neoptera</taxon>
        <taxon>Paraneoptera</taxon>
        <taxon>Hemiptera</taxon>
        <taxon>Sternorrhyncha</taxon>
        <taxon>Aleyrodoidea</taxon>
        <taxon>Aleyrodidae</taxon>
        <taxon>Aleyrodinae</taxon>
        <taxon>Bemisia</taxon>
    </lineage>
</organism>
<protein>
    <submittedName>
        <fullName evidence="3">Uncharacterized protein</fullName>
    </submittedName>
</protein>
<feature type="signal peptide" evidence="2">
    <location>
        <begin position="1"/>
        <end position="24"/>
    </location>
</feature>
<evidence type="ECO:0000256" key="1">
    <source>
        <dbReference type="SAM" id="MobiDB-lite"/>
    </source>
</evidence>
<evidence type="ECO:0000313" key="4">
    <source>
        <dbReference type="Proteomes" id="UP001152759"/>
    </source>
</evidence>
<dbReference type="KEGG" id="btab:109042907"/>
<dbReference type="Proteomes" id="UP001152759">
    <property type="component" value="Chromosome 6"/>
</dbReference>